<dbReference type="Gene3D" id="2.130.10.10">
    <property type="entry name" value="YVTN repeat-like/Quinoprotein amine dehydrogenase"/>
    <property type="match status" value="3"/>
</dbReference>
<evidence type="ECO:0000313" key="7">
    <source>
        <dbReference type="Proteomes" id="UP000050836"/>
    </source>
</evidence>
<dbReference type="Proteomes" id="UP000050836">
    <property type="component" value="Unassembled WGS sequence"/>
</dbReference>
<dbReference type="SUPFAM" id="SSF55073">
    <property type="entry name" value="Nucleotide cyclase"/>
    <property type="match status" value="1"/>
</dbReference>
<evidence type="ECO:0000313" key="6">
    <source>
        <dbReference type="EMBL" id="KRG44914.1"/>
    </source>
</evidence>
<dbReference type="PANTHER" id="PTHR45138">
    <property type="entry name" value="REGULATORY COMPONENTS OF SENSORY TRANSDUCTION SYSTEM"/>
    <property type="match status" value="1"/>
</dbReference>
<keyword evidence="7" id="KW-1185">Reference proteome</keyword>
<dbReference type="PROSITE" id="PS50887">
    <property type="entry name" value="GGDEF"/>
    <property type="match status" value="1"/>
</dbReference>
<comment type="caution">
    <text evidence="6">The sequence shown here is derived from an EMBL/GenBank/DDBJ whole genome shotgun (WGS) entry which is preliminary data.</text>
</comment>
<feature type="domain" description="GGDEF" evidence="5">
    <location>
        <begin position="831"/>
        <end position="961"/>
    </location>
</feature>
<dbReference type="InterPro" id="IPR000160">
    <property type="entry name" value="GGDEF_dom"/>
</dbReference>
<evidence type="ECO:0000256" key="3">
    <source>
        <dbReference type="SAM" id="Phobius"/>
    </source>
</evidence>
<keyword evidence="3" id="KW-1133">Transmembrane helix</keyword>
<dbReference type="SUPFAM" id="SSF63829">
    <property type="entry name" value="Calcium-dependent phosphotriesterase"/>
    <property type="match status" value="3"/>
</dbReference>
<gene>
    <name evidence="6" type="ORF">ARC78_03645</name>
</gene>
<dbReference type="EMBL" id="LLXS01000005">
    <property type="protein sequence ID" value="KRG44914.1"/>
    <property type="molecule type" value="Genomic_DNA"/>
</dbReference>
<accession>A0A0R0AR47</accession>
<dbReference type="PANTHER" id="PTHR45138:SF24">
    <property type="entry name" value="DIGUANYLATE CYCLASE DGCC-RELATED"/>
    <property type="match status" value="1"/>
</dbReference>
<dbReference type="NCBIfam" id="TIGR00254">
    <property type="entry name" value="GGDEF"/>
    <property type="match status" value="1"/>
</dbReference>
<dbReference type="SMART" id="SM00267">
    <property type="entry name" value="GGDEF"/>
    <property type="match status" value="1"/>
</dbReference>
<dbReference type="GO" id="GO:1902201">
    <property type="term" value="P:negative regulation of bacterial-type flagellum-dependent cell motility"/>
    <property type="evidence" value="ECO:0007669"/>
    <property type="project" value="TreeGrafter"/>
</dbReference>
<dbReference type="CDD" id="cd01949">
    <property type="entry name" value="GGDEF"/>
    <property type="match status" value="1"/>
</dbReference>
<evidence type="ECO:0000256" key="2">
    <source>
        <dbReference type="ARBA" id="ARBA00012528"/>
    </source>
</evidence>
<dbReference type="InterPro" id="IPR043128">
    <property type="entry name" value="Rev_trsase/Diguanyl_cyclase"/>
</dbReference>
<reference evidence="6 7" key="1">
    <citation type="submission" date="2015-10" db="EMBL/GenBank/DDBJ databases">
        <title>Genome sequencing and analysis of members of genus Stenotrophomonas.</title>
        <authorList>
            <person name="Patil P.P."/>
            <person name="Midha S."/>
            <person name="Patil P.B."/>
        </authorList>
    </citation>
    <scope>NUCLEOTIDE SEQUENCE [LARGE SCALE GENOMIC DNA]</scope>
    <source>
        <strain evidence="6 7">JCM 9942</strain>
    </source>
</reference>
<dbReference type="AlphaFoldDB" id="A0A0R0AR47"/>
<evidence type="ECO:0000259" key="5">
    <source>
        <dbReference type="PROSITE" id="PS50887"/>
    </source>
</evidence>
<dbReference type="EC" id="2.7.7.65" evidence="2"/>
<feature type="transmembrane region" description="Helical" evidence="3">
    <location>
        <begin position="736"/>
        <end position="755"/>
    </location>
</feature>
<dbReference type="InterPro" id="IPR050469">
    <property type="entry name" value="Diguanylate_Cyclase"/>
</dbReference>
<dbReference type="InterPro" id="IPR029787">
    <property type="entry name" value="Nucleotide_cyclase"/>
</dbReference>
<proteinExistence type="predicted"/>
<dbReference type="FunFam" id="3.30.70.270:FF:000001">
    <property type="entry name" value="Diguanylate cyclase domain protein"/>
    <property type="match status" value="1"/>
</dbReference>
<dbReference type="GO" id="GO:0005886">
    <property type="term" value="C:plasma membrane"/>
    <property type="evidence" value="ECO:0007669"/>
    <property type="project" value="TreeGrafter"/>
</dbReference>
<dbReference type="Gene3D" id="2.60.40.10">
    <property type="entry name" value="Immunoglobulins"/>
    <property type="match status" value="1"/>
</dbReference>
<name>A0A0R0AR47_9GAMM</name>
<feature type="signal peptide" evidence="4">
    <location>
        <begin position="1"/>
        <end position="20"/>
    </location>
</feature>
<dbReference type="Pfam" id="PF07494">
    <property type="entry name" value="Reg_prop"/>
    <property type="match status" value="4"/>
</dbReference>
<keyword evidence="3" id="KW-0812">Transmembrane</keyword>
<evidence type="ECO:0000256" key="1">
    <source>
        <dbReference type="ARBA" id="ARBA00001946"/>
    </source>
</evidence>
<dbReference type="RefSeq" id="WP_057505588.1">
    <property type="nucleotide sequence ID" value="NZ_LLXS01000005.1"/>
</dbReference>
<keyword evidence="3" id="KW-0472">Membrane</keyword>
<dbReference type="Pfam" id="PF00990">
    <property type="entry name" value="GGDEF"/>
    <property type="match status" value="1"/>
</dbReference>
<protein>
    <recommendedName>
        <fullName evidence="2">diguanylate cyclase</fullName>
        <ecNumber evidence="2">2.7.7.65</ecNumber>
    </recommendedName>
</protein>
<organism evidence="6 7">
    <name type="scientific">Stenotrophomonas pictorum JCM 9942</name>
    <dbReference type="NCBI Taxonomy" id="1236960"/>
    <lineage>
        <taxon>Bacteria</taxon>
        <taxon>Pseudomonadati</taxon>
        <taxon>Pseudomonadota</taxon>
        <taxon>Gammaproteobacteria</taxon>
        <taxon>Lysobacterales</taxon>
        <taxon>Lysobacteraceae</taxon>
        <taxon>Stenotrophomonas</taxon>
    </lineage>
</organism>
<dbReference type="InterPro" id="IPR013783">
    <property type="entry name" value="Ig-like_fold"/>
</dbReference>
<comment type="cofactor">
    <cofactor evidence="1">
        <name>Mg(2+)</name>
        <dbReference type="ChEBI" id="CHEBI:18420"/>
    </cofactor>
</comment>
<dbReference type="InterPro" id="IPR011110">
    <property type="entry name" value="Reg_prop"/>
</dbReference>
<dbReference type="InterPro" id="IPR011123">
    <property type="entry name" value="Y_Y_Y"/>
</dbReference>
<sequence>MWLVTLVLVVAGFFPSWAQAGRHTVASWDMAQGLPHNLVQSLAQGTDGFIWIGTWEGVVRFNGRSFTVFDRQNTPGVELSGILSILAEADGAMLFGTASDGVYRYHKGAWQPLGGADARQLSVVAMLRDHDGSLWIATNERLLRLSVSGVLEDASAAMGLPVVPVTALRHDPSGGMLIATEVGIFRLAQQRLQPWRNSQAWRVRDLVDDGAGGWVVAADDGIHWLHGNGRVEHLKRGERVDAVRRDAAGALWMSLSAGRLERYADGVVERLPVHGQVSPALMIDREGLVWSGSTDGLFRIDEGAASGLTVADGLRSNYIRAVMQTPDGAIWIGHSEGLERQYNGQLAKVPLLADAQRDASVLALAQRDQTLWVGTYNQGVFALDSNGRIQQRVTLPGLVQPLVRALLAEADGTVWIGCADGLYRYRHGSLRHYGTLDGLPPAAAVHALYRDQAGVLWIGTSNGMASLDAAQKLRVWPANAADFPARYVFDFLGDANGDLWIATDHGLLRRRGLSIQAFDHARGLPRDKIFRILDDGQNHLWLSSNQGVFRLDRNDLVGVAAGARAQLAVHVVDHTDGMPSRQTNGASSPSSWMTGQGQLLFATSGGLAVIDPQRVGQQRLQTAPVAIESVIVDGAQQQMRERYQLPSEVERIGVAYSGLGFRAPDKMRYRYRLEGFDADWVDADTRTEAVYTNLPPGSYRLRIQAMALPLDWADAARIGETVLTLEVATPYWRRPWALALLALALIGLVVALISWRTASYRRRQRQLDDEIAVRTQELSEKNRALEQADAERDALLKRLAHQATHDALTGLPNRRAADAHLQLALRDDPASPLTVALVDIDHFKRINDVYGHEVGDRVLRDVAWLLQLQLGEGQFISRHGGEEFLIVLRGMGLSEALPVLQALRTRVARLRLEDVDAEATITVSIGAAERGPEQETTHTLIAAADRQLYRAKNTGRNRVLS</sequence>
<feature type="chain" id="PRO_5006391177" description="diguanylate cyclase" evidence="4">
    <location>
        <begin position="21"/>
        <end position="961"/>
    </location>
</feature>
<dbReference type="Pfam" id="PF07495">
    <property type="entry name" value="Y_Y_Y"/>
    <property type="match status" value="1"/>
</dbReference>
<dbReference type="GO" id="GO:0043709">
    <property type="term" value="P:cell adhesion involved in single-species biofilm formation"/>
    <property type="evidence" value="ECO:0007669"/>
    <property type="project" value="TreeGrafter"/>
</dbReference>
<keyword evidence="4" id="KW-0732">Signal</keyword>
<evidence type="ECO:0000256" key="4">
    <source>
        <dbReference type="SAM" id="SignalP"/>
    </source>
</evidence>
<dbReference type="Gene3D" id="3.30.70.270">
    <property type="match status" value="1"/>
</dbReference>
<dbReference type="InterPro" id="IPR015943">
    <property type="entry name" value="WD40/YVTN_repeat-like_dom_sf"/>
</dbReference>
<dbReference type="GO" id="GO:0052621">
    <property type="term" value="F:diguanylate cyclase activity"/>
    <property type="evidence" value="ECO:0007669"/>
    <property type="project" value="UniProtKB-EC"/>
</dbReference>